<organism evidence="2 3">
    <name type="scientific">Gloeophyllum trabeum (strain ATCC 11539 / FP-39264 / Madison 617)</name>
    <name type="common">Brown rot fungus</name>
    <dbReference type="NCBI Taxonomy" id="670483"/>
    <lineage>
        <taxon>Eukaryota</taxon>
        <taxon>Fungi</taxon>
        <taxon>Dikarya</taxon>
        <taxon>Basidiomycota</taxon>
        <taxon>Agaricomycotina</taxon>
        <taxon>Agaricomycetes</taxon>
        <taxon>Gloeophyllales</taxon>
        <taxon>Gloeophyllaceae</taxon>
        <taxon>Gloeophyllum</taxon>
    </lineage>
</organism>
<protein>
    <submittedName>
        <fullName evidence="2">Uncharacterized protein</fullName>
    </submittedName>
</protein>
<dbReference type="AlphaFoldDB" id="S7RE40"/>
<accession>S7RE40</accession>
<evidence type="ECO:0000313" key="2">
    <source>
        <dbReference type="EMBL" id="EPQ50729.1"/>
    </source>
</evidence>
<dbReference type="RefSeq" id="XP_007870975.1">
    <property type="nucleotide sequence ID" value="XM_007872784.1"/>
</dbReference>
<gene>
    <name evidence="2" type="ORF">GLOTRDRAFT_133831</name>
</gene>
<dbReference type="KEGG" id="gtr:GLOTRDRAFT_133831"/>
<feature type="region of interest" description="Disordered" evidence="1">
    <location>
        <begin position="48"/>
        <end position="95"/>
    </location>
</feature>
<keyword evidence="3" id="KW-1185">Reference proteome</keyword>
<proteinExistence type="predicted"/>
<sequence>MAKPPALDPALAVAVRHLLQICFLVVPAHLEKERPALLAGLLASVAHGSPKPGRVSRPAPGSAESETSHPGVLRGSTPQKPAGKRPARSPPGSGVFVLAKHSLADPCAIPSAREKVTPPSACQNAQARRFGQPAPLQALGWVALLEAVRARDVEMRRGKDVPSAVGESVLYCKDQSPPTPLRRVQTAVGERQPP</sequence>
<dbReference type="EMBL" id="KB469314">
    <property type="protein sequence ID" value="EPQ50729.1"/>
    <property type="molecule type" value="Genomic_DNA"/>
</dbReference>
<reference evidence="2 3" key="1">
    <citation type="journal article" date="2012" name="Science">
        <title>The Paleozoic origin of enzymatic lignin decomposition reconstructed from 31 fungal genomes.</title>
        <authorList>
            <person name="Floudas D."/>
            <person name="Binder M."/>
            <person name="Riley R."/>
            <person name="Barry K."/>
            <person name="Blanchette R.A."/>
            <person name="Henrissat B."/>
            <person name="Martinez A.T."/>
            <person name="Otillar R."/>
            <person name="Spatafora J.W."/>
            <person name="Yadav J.S."/>
            <person name="Aerts A."/>
            <person name="Benoit I."/>
            <person name="Boyd A."/>
            <person name="Carlson A."/>
            <person name="Copeland A."/>
            <person name="Coutinho P.M."/>
            <person name="de Vries R.P."/>
            <person name="Ferreira P."/>
            <person name="Findley K."/>
            <person name="Foster B."/>
            <person name="Gaskell J."/>
            <person name="Glotzer D."/>
            <person name="Gorecki P."/>
            <person name="Heitman J."/>
            <person name="Hesse C."/>
            <person name="Hori C."/>
            <person name="Igarashi K."/>
            <person name="Jurgens J.A."/>
            <person name="Kallen N."/>
            <person name="Kersten P."/>
            <person name="Kohler A."/>
            <person name="Kuees U."/>
            <person name="Kumar T.K.A."/>
            <person name="Kuo A."/>
            <person name="LaButti K."/>
            <person name="Larrondo L.F."/>
            <person name="Lindquist E."/>
            <person name="Ling A."/>
            <person name="Lombard V."/>
            <person name="Lucas S."/>
            <person name="Lundell T."/>
            <person name="Martin R."/>
            <person name="McLaughlin D.J."/>
            <person name="Morgenstern I."/>
            <person name="Morin E."/>
            <person name="Murat C."/>
            <person name="Nagy L.G."/>
            <person name="Nolan M."/>
            <person name="Ohm R.A."/>
            <person name="Patyshakuliyeva A."/>
            <person name="Rokas A."/>
            <person name="Ruiz-Duenas F.J."/>
            <person name="Sabat G."/>
            <person name="Salamov A."/>
            <person name="Samejima M."/>
            <person name="Schmutz J."/>
            <person name="Slot J.C."/>
            <person name="St John F."/>
            <person name="Stenlid J."/>
            <person name="Sun H."/>
            <person name="Sun S."/>
            <person name="Syed K."/>
            <person name="Tsang A."/>
            <person name="Wiebenga A."/>
            <person name="Young D."/>
            <person name="Pisabarro A."/>
            <person name="Eastwood D.C."/>
            <person name="Martin F."/>
            <person name="Cullen D."/>
            <person name="Grigoriev I.V."/>
            <person name="Hibbett D.S."/>
        </authorList>
    </citation>
    <scope>NUCLEOTIDE SEQUENCE [LARGE SCALE GENOMIC DNA]</scope>
    <source>
        <strain evidence="2 3">ATCC 11539</strain>
    </source>
</reference>
<name>S7RE40_GLOTA</name>
<feature type="region of interest" description="Disordered" evidence="1">
    <location>
        <begin position="171"/>
        <end position="194"/>
    </location>
</feature>
<dbReference type="HOGENOM" id="CLU_1402580_0_0_1"/>
<evidence type="ECO:0000313" key="3">
    <source>
        <dbReference type="Proteomes" id="UP000030669"/>
    </source>
</evidence>
<dbReference type="Proteomes" id="UP000030669">
    <property type="component" value="Unassembled WGS sequence"/>
</dbReference>
<evidence type="ECO:0000256" key="1">
    <source>
        <dbReference type="SAM" id="MobiDB-lite"/>
    </source>
</evidence>
<dbReference type="GeneID" id="19302814"/>